<dbReference type="EMBL" id="JBHRTA010000009">
    <property type="protein sequence ID" value="MFC3196713.1"/>
    <property type="molecule type" value="Genomic_DNA"/>
</dbReference>
<evidence type="ECO:0000313" key="9">
    <source>
        <dbReference type="Proteomes" id="UP001595526"/>
    </source>
</evidence>
<dbReference type="InterPro" id="IPR011990">
    <property type="entry name" value="TPR-like_helical_dom_sf"/>
</dbReference>
<reference evidence="9" key="1">
    <citation type="journal article" date="2019" name="Int. J. Syst. Evol. Microbiol.">
        <title>The Global Catalogue of Microorganisms (GCM) 10K type strain sequencing project: providing services to taxonomists for standard genome sequencing and annotation.</title>
        <authorList>
            <consortium name="The Broad Institute Genomics Platform"/>
            <consortium name="The Broad Institute Genome Sequencing Center for Infectious Disease"/>
            <person name="Wu L."/>
            <person name="Ma J."/>
        </authorList>
    </citation>
    <scope>NUCLEOTIDE SEQUENCE [LARGE SCALE GENOMIC DNA]</scope>
    <source>
        <strain evidence="9">KCTC 52416</strain>
    </source>
</reference>
<sequence>MNKLTIRTGITAACALALLSSCEKYLERPPIGQIDEEMVAGEPTVTTVSAMADAAYLPLSSTLNILGNWDWDNGLVVRNDFIIEDIASGDMLKKWAPDGDQAWMDQVGTFNFTALNQAFNGVWAYAYEGIARANRAIDQLENQSLMQQIGMDATLRNRQLGEMYFLRAFNYFGLVVNYGDVPLLTKAFKDFNEIYDAARREPEAAVWQQIAADLELAEKLLPTGKHPDASAPWRASHGAVLALQAKVALYNRQWQQVVDRVSALQQAGYYDLNTHYFDAFDVSKEFTDQEVIFAYDHRPGQVPRRGNGLTALIGWGFIAPSPDFLAAFEPNDPRLAYTVDTESRSVYKLLGATNDANKGNDDAPNNRIYIRWADVLLWEAEALNELGKPAEAIAIINGIRSRARNTPLIVGGSAPAGTLPDRDEAVADQAQVQQWIDHERRVELGFESHRFSDLRRWGTARAVLTAMGKNFQDIHYRYPVPQSEIDKSAGTITQNPGY</sequence>
<evidence type="ECO:0000256" key="1">
    <source>
        <dbReference type="ARBA" id="ARBA00004442"/>
    </source>
</evidence>
<dbReference type="Pfam" id="PF07980">
    <property type="entry name" value="SusD_RagB"/>
    <property type="match status" value="1"/>
</dbReference>
<dbReference type="Pfam" id="PF14322">
    <property type="entry name" value="SusD-like_3"/>
    <property type="match status" value="1"/>
</dbReference>
<evidence type="ECO:0000259" key="6">
    <source>
        <dbReference type="Pfam" id="PF07980"/>
    </source>
</evidence>
<comment type="caution">
    <text evidence="8">The sequence shown here is derived from an EMBL/GenBank/DDBJ whole genome shotgun (WGS) entry which is preliminary data.</text>
</comment>
<organism evidence="8 9">
    <name type="scientific">Parapedobacter deserti</name>
    <dbReference type="NCBI Taxonomy" id="1912957"/>
    <lineage>
        <taxon>Bacteria</taxon>
        <taxon>Pseudomonadati</taxon>
        <taxon>Bacteroidota</taxon>
        <taxon>Sphingobacteriia</taxon>
        <taxon>Sphingobacteriales</taxon>
        <taxon>Sphingobacteriaceae</taxon>
        <taxon>Parapedobacter</taxon>
    </lineage>
</organism>
<gene>
    <name evidence="8" type="ORF">ACFOET_03715</name>
</gene>
<feature type="domain" description="RagB/SusD" evidence="6">
    <location>
        <begin position="347"/>
        <end position="498"/>
    </location>
</feature>
<comment type="subcellular location">
    <subcellularLocation>
        <location evidence="1">Cell outer membrane</location>
    </subcellularLocation>
</comment>
<keyword evidence="5" id="KW-0998">Cell outer membrane</keyword>
<evidence type="ECO:0000256" key="4">
    <source>
        <dbReference type="ARBA" id="ARBA00023136"/>
    </source>
</evidence>
<accession>A0ABV7JF48</accession>
<dbReference type="CDD" id="cd08977">
    <property type="entry name" value="SusD"/>
    <property type="match status" value="1"/>
</dbReference>
<evidence type="ECO:0000256" key="3">
    <source>
        <dbReference type="ARBA" id="ARBA00022729"/>
    </source>
</evidence>
<keyword evidence="3" id="KW-0732">Signal</keyword>
<protein>
    <submittedName>
        <fullName evidence="8">RagB/SusD family nutrient uptake outer membrane protein</fullName>
    </submittedName>
</protein>
<keyword evidence="4" id="KW-0472">Membrane</keyword>
<name>A0ABV7JF48_9SPHI</name>
<dbReference type="Gene3D" id="1.25.40.390">
    <property type="match status" value="1"/>
</dbReference>
<evidence type="ECO:0000256" key="5">
    <source>
        <dbReference type="ARBA" id="ARBA00023237"/>
    </source>
</evidence>
<dbReference type="InterPro" id="IPR012944">
    <property type="entry name" value="SusD_RagB_dom"/>
</dbReference>
<evidence type="ECO:0000256" key="2">
    <source>
        <dbReference type="ARBA" id="ARBA00006275"/>
    </source>
</evidence>
<dbReference type="PROSITE" id="PS51257">
    <property type="entry name" value="PROKAR_LIPOPROTEIN"/>
    <property type="match status" value="1"/>
</dbReference>
<evidence type="ECO:0000313" key="8">
    <source>
        <dbReference type="EMBL" id="MFC3196713.1"/>
    </source>
</evidence>
<proteinExistence type="inferred from homology"/>
<dbReference type="SUPFAM" id="SSF48452">
    <property type="entry name" value="TPR-like"/>
    <property type="match status" value="1"/>
</dbReference>
<keyword evidence="9" id="KW-1185">Reference proteome</keyword>
<dbReference type="RefSeq" id="WP_379019699.1">
    <property type="nucleotide sequence ID" value="NZ_JBHRTA010000009.1"/>
</dbReference>
<dbReference type="InterPro" id="IPR033985">
    <property type="entry name" value="SusD-like_N"/>
</dbReference>
<comment type="similarity">
    <text evidence="2">Belongs to the SusD family.</text>
</comment>
<feature type="domain" description="SusD-like N-terminal" evidence="7">
    <location>
        <begin position="114"/>
        <end position="249"/>
    </location>
</feature>
<dbReference type="Proteomes" id="UP001595526">
    <property type="component" value="Unassembled WGS sequence"/>
</dbReference>
<evidence type="ECO:0000259" key="7">
    <source>
        <dbReference type="Pfam" id="PF14322"/>
    </source>
</evidence>